<dbReference type="InterPro" id="IPR019987">
    <property type="entry name" value="GTP-bd_ribosome_bio_YsxC"/>
</dbReference>
<evidence type="ECO:0000313" key="13">
    <source>
        <dbReference type="Proteomes" id="UP000282930"/>
    </source>
</evidence>
<organism evidence="12 13">
    <name type="scientific">Caldicellulosiruptor changbaiensis</name>
    <dbReference type="NCBI Taxonomy" id="1222016"/>
    <lineage>
        <taxon>Bacteria</taxon>
        <taxon>Bacillati</taxon>
        <taxon>Bacillota</taxon>
        <taxon>Bacillota incertae sedis</taxon>
        <taxon>Caldicellulosiruptorales</taxon>
        <taxon>Caldicellulosiruptoraceae</taxon>
        <taxon>Caldicellulosiruptor</taxon>
    </lineage>
</organism>
<dbReference type="GO" id="GO:0046872">
    <property type="term" value="F:metal ion binding"/>
    <property type="evidence" value="ECO:0007669"/>
    <property type="project" value="UniProtKB-KW"/>
</dbReference>
<comment type="cofactor">
    <cofactor evidence="1">
        <name>Mg(2+)</name>
        <dbReference type="ChEBI" id="CHEBI:18420"/>
    </cofactor>
</comment>
<dbReference type="RefSeq" id="WP_127352144.1">
    <property type="nucleotide sequence ID" value="NZ_CP034791.1"/>
</dbReference>
<dbReference type="PANTHER" id="PTHR11649:SF13">
    <property type="entry name" value="ENGB-TYPE G DOMAIN-CONTAINING PROTEIN"/>
    <property type="match status" value="1"/>
</dbReference>
<dbReference type="AlphaFoldDB" id="A0A3T0D6N2"/>
<evidence type="ECO:0000256" key="5">
    <source>
        <dbReference type="ARBA" id="ARBA00022741"/>
    </source>
</evidence>
<proteinExistence type="inferred from homology"/>
<dbReference type="Proteomes" id="UP000282930">
    <property type="component" value="Chromosome"/>
</dbReference>
<dbReference type="SUPFAM" id="SSF52540">
    <property type="entry name" value="P-loop containing nucleoside triphosphate hydrolases"/>
    <property type="match status" value="1"/>
</dbReference>
<dbReference type="KEGG" id="ccha:ELD05_08900"/>
<feature type="domain" description="EngB-type G" evidence="11">
    <location>
        <begin position="24"/>
        <end position="195"/>
    </location>
</feature>
<dbReference type="PROSITE" id="PS51706">
    <property type="entry name" value="G_ENGB"/>
    <property type="match status" value="1"/>
</dbReference>
<dbReference type="CDD" id="cd01876">
    <property type="entry name" value="YihA_EngB"/>
    <property type="match status" value="1"/>
</dbReference>
<dbReference type="GO" id="GO:0000917">
    <property type="term" value="P:division septum assembly"/>
    <property type="evidence" value="ECO:0007669"/>
    <property type="project" value="UniProtKB-KW"/>
</dbReference>
<accession>A0A3T0D6N2</accession>
<gene>
    <name evidence="10" type="primary">engB</name>
    <name evidence="12" type="ORF">ELD05_08900</name>
</gene>
<dbReference type="FunFam" id="3.40.50.300:FF:000098">
    <property type="entry name" value="Probable GTP-binding protein EngB"/>
    <property type="match status" value="1"/>
</dbReference>
<evidence type="ECO:0000256" key="9">
    <source>
        <dbReference type="ARBA" id="ARBA00023306"/>
    </source>
</evidence>
<dbReference type="Pfam" id="PF01926">
    <property type="entry name" value="MMR_HSR1"/>
    <property type="match status" value="1"/>
</dbReference>
<evidence type="ECO:0000256" key="1">
    <source>
        <dbReference type="ARBA" id="ARBA00001946"/>
    </source>
</evidence>
<sequence>MKINLSNANLEKIAVKKDDYPPIKMPEMCICGRSNVGKSSFINTIFKDKLAKVGSTPGKTRTINFFNIDNKFRVVDLPGYGYAQVSKEEKKRWKVMIEEYLLEREELKLAVLLLDSRHLPTEDDKIMLSFFDKKEIPIMIVLTKCDKLSNNELTKNTELISKELGIEKDLFYQFSAKTGMGAKQIQYSIVKFMEEAILKEKGKR</sequence>
<dbReference type="NCBIfam" id="TIGR03598">
    <property type="entry name" value="GTPase_YsxC"/>
    <property type="match status" value="1"/>
</dbReference>
<dbReference type="GO" id="GO:0005829">
    <property type="term" value="C:cytosol"/>
    <property type="evidence" value="ECO:0007669"/>
    <property type="project" value="TreeGrafter"/>
</dbReference>
<dbReference type="InterPro" id="IPR006073">
    <property type="entry name" value="GTP-bd"/>
</dbReference>
<keyword evidence="6" id="KW-0460">Magnesium</keyword>
<evidence type="ECO:0000256" key="3">
    <source>
        <dbReference type="ARBA" id="ARBA00022618"/>
    </source>
</evidence>
<reference evidence="12 13" key="1">
    <citation type="submission" date="2018-12" db="EMBL/GenBank/DDBJ databases">
        <title>Genome sequence from the cellulolytic species, Caldicellulosiruptor changbaiensis.</title>
        <authorList>
            <person name="Blumer-Schuette S.E."/>
            <person name="Mendoza C."/>
        </authorList>
    </citation>
    <scope>NUCLEOTIDE SEQUENCE [LARGE SCALE GENOMIC DNA]</scope>
    <source>
        <strain evidence="12 13">CBS-Z</strain>
    </source>
</reference>
<dbReference type="NCBIfam" id="TIGR00231">
    <property type="entry name" value="small_GTP"/>
    <property type="match status" value="1"/>
</dbReference>
<protein>
    <recommendedName>
        <fullName evidence="10">Probable GTP-binding protein EngB</fullName>
    </recommendedName>
</protein>
<dbReference type="InterPro" id="IPR030393">
    <property type="entry name" value="G_ENGB_dom"/>
</dbReference>
<keyword evidence="13" id="KW-1185">Reference proteome</keyword>
<dbReference type="PANTHER" id="PTHR11649">
    <property type="entry name" value="MSS1/TRME-RELATED GTP-BINDING PROTEIN"/>
    <property type="match status" value="1"/>
</dbReference>
<dbReference type="EMBL" id="CP034791">
    <property type="protein sequence ID" value="AZT90751.1"/>
    <property type="molecule type" value="Genomic_DNA"/>
</dbReference>
<evidence type="ECO:0000256" key="8">
    <source>
        <dbReference type="ARBA" id="ARBA00023210"/>
    </source>
</evidence>
<keyword evidence="7 10" id="KW-0342">GTP-binding</keyword>
<dbReference type="PRINTS" id="PR00449">
    <property type="entry name" value="RASTRNSFRMNG"/>
</dbReference>
<dbReference type="InterPro" id="IPR027417">
    <property type="entry name" value="P-loop_NTPase"/>
</dbReference>
<keyword evidence="9 10" id="KW-0131">Cell cycle</keyword>
<evidence type="ECO:0000256" key="10">
    <source>
        <dbReference type="HAMAP-Rule" id="MF_00321"/>
    </source>
</evidence>
<comment type="similarity">
    <text evidence="2 10">Belongs to the TRAFAC class TrmE-Era-EngA-EngB-Septin-like GTPase superfamily. EngB GTPase family.</text>
</comment>
<keyword evidence="8 10" id="KW-0717">Septation</keyword>
<evidence type="ECO:0000259" key="11">
    <source>
        <dbReference type="PROSITE" id="PS51706"/>
    </source>
</evidence>
<name>A0A3T0D6N2_9FIRM</name>
<keyword evidence="3 10" id="KW-0132">Cell division</keyword>
<evidence type="ECO:0000256" key="4">
    <source>
        <dbReference type="ARBA" id="ARBA00022723"/>
    </source>
</evidence>
<keyword evidence="5 10" id="KW-0547">Nucleotide-binding</keyword>
<dbReference type="InterPro" id="IPR005225">
    <property type="entry name" value="Small_GTP-bd"/>
</dbReference>
<dbReference type="GO" id="GO:0005525">
    <property type="term" value="F:GTP binding"/>
    <property type="evidence" value="ECO:0007669"/>
    <property type="project" value="UniProtKB-UniRule"/>
</dbReference>
<evidence type="ECO:0000256" key="2">
    <source>
        <dbReference type="ARBA" id="ARBA00009638"/>
    </source>
</evidence>
<keyword evidence="4" id="KW-0479">Metal-binding</keyword>
<evidence type="ECO:0000256" key="7">
    <source>
        <dbReference type="ARBA" id="ARBA00023134"/>
    </source>
</evidence>
<comment type="function">
    <text evidence="10">Necessary for normal cell division and for the maintenance of normal septation.</text>
</comment>
<evidence type="ECO:0000256" key="6">
    <source>
        <dbReference type="ARBA" id="ARBA00022842"/>
    </source>
</evidence>
<dbReference type="HAMAP" id="MF_00321">
    <property type="entry name" value="GTPase_EngB"/>
    <property type="match status" value="1"/>
</dbReference>
<evidence type="ECO:0000313" key="12">
    <source>
        <dbReference type="EMBL" id="AZT90751.1"/>
    </source>
</evidence>
<dbReference type="Gene3D" id="3.40.50.300">
    <property type="entry name" value="P-loop containing nucleotide triphosphate hydrolases"/>
    <property type="match status" value="1"/>
</dbReference>